<proteinExistence type="predicted"/>
<organism evidence="1">
    <name type="scientific">marine metagenome</name>
    <dbReference type="NCBI Taxonomy" id="408172"/>
    <lineage>
        <taxon>unclassified sequences</taxon>
        <taxon>metagenomes</taxon>
        <taxon>ecological metagenomes</taxon>
    </lineage>
</organism>
<reference evidence="1" key="1">
    <citation type="submission" date="2018-05" db="EMBL/GenBank/DDBJ databases">
        <authorList>
            <person name="Lanie J.A."/>
            <person name="Ng W.-L."/>
            <person name="Kazmierczak K.M."/>
            <person name="Andrzejewski T.M."/>
            <person name="Davidsen T.M."/>
            <person name="Wayne K.J."/>
            <person name="Tettelin H."/>
            <person name="Glass J.I."/>
            <person name="Rusch D."/>
            <person name="Podicherti R."/>
            <person name="Tsui H.-C.T."/>
            <person name="Winkler M.E."/>
        </authorList>
    </citation>
    <scope>NUCLEOTIDE SEQUENCE</scope>
</reference>
<protein>
    <submittedName>
        <fullName evidence="1">Uncharacterized protein</fullName>
    </submittedName>
</protein>
<name>A0A383CFP8_9ZZZZ</name>
<feature type="non-terminal residue" evidence="1">
    <location>
        <position position="1"/>
    </location>
</feature>
<sequence length="89" mass="9346">VVKAVWSVILLAGLLTGCGSGGDPNTALLGSGILVSSNQTGNWEVFIFNPESSITHQVSHRVTNEAGYWTDLDAEVLGVDFEAAWSPDG</sequence>
<dbReference type="EMBL" id="UINC01208601">
    <property type="protein sequence ID" value="SVE31216.1"/>
    <property type="molecule type" value="Genomic_DNA"/>
</dbReference>
<gene>
    <name evidence="1" type="ORF">METZ01_LOCUS484070</name>
</gene>
<evidence type="ECO:0000313" key="1">
    <source>
        <dbReference type="EMBL" id="SVE31216.1"/>
    </source>
</evidence>
<feature type="non-terminal residue" evidence="1">
    <location>
        <position position="89"/>
    </location>
</feature>
<dbReference type="AlphaFoldDB" id="A0A383CFP8"/>
<accession>A0A383CFP8</accession>